<dbReference type="SUPFAM" id="SSF51206">
    <property type="entry name" value="cAMP-binding domain-like"/>
    <property type="match status" value="1"/>
</dbReference>
<evidence type="ECO:0000313" key="6">
    <source>
        <dbReference type="EMBL" id="MBK9984773.1"/>
    </source>
</evidence>
<dbReference type="Gene3D" id="1.10.10.10">
    <property type="entry name" value="Winged helix-like DNA-binding domain superfamily/Winged helix DNA-binding domain"/>
    <property type="match status" value="1"/>
</dbReference>
<dbReference type="InterPro" id="IPR018490">
    <property type="entry name" value="cNMP-bd_dom_sf"/>
</dbReference>
<dbReference type="InterPro" id="IPR036388">
    <property type="entry name" value="WH-like_DNA-bd_sf"/>
</dbReference>
<dbReference type="GO" id="GO:0003700">
    <property type="term" value="F:DNA-binding transcription factor activity"/>
    <property type="evidence" value="ECO:0007669"/>
    <property type="project" value="TreeGrafter"/>
</dbReference>
<protein>
    <submittedName>
        <fullName evidence="6">Crp/Fnr family transcriptional regulator</fullName>
    </submittedName>
</protein>
<dbReference type="SUPFAM" id="SSF46785">
    <property type="entry name" value="Winged helix' DNA-binding domain"/>
    <property type="match status" value="1"/>
</dbReference>
<evidence type="ECO:0000256" key="1">
    <source>
        <dbReference type="ARBA" id="ARBA00023015"/>
    </source>
</evidence>
<dbReference type="CDD" id="cd00038">
    <property type="entry name" value="CAP_ED"/>
    <property type="match status" value="1"/>
</dbReference>
<dbReference type="Gene3D" id="2.60.120.10">
    <property type="entry name" value="Jelly Rolls"/>
    <property type="match status" value="1"/>
</dbReference>
<feature type="domain" description="HTH crp-type" evidence="5">
    <location>
        <begin position="148"/>
        <end position="221"/>
    </location>
</feature>
<accession>A0A9D7SZF2</accession>
<dbReference type="EMBL" id="JADKGY010000031">
    <property type="protein sequence ID" value="MBK9984773.1"/>
    <property type="molecule type" value="Genomic_DNA"/>
</dbReference>
<dbReference type="SMART" id="SM00100">
    <property type="entry name" value="cNMP"/>
    <property type="match status" value="1"/>
</dbReference>
<keyword evidence="2" id="KW-0238">DNA-binding</keyword>
<sequence>MEKDIWYLEGVDFNRILCPYKYEDYVKRVPPLLFKKHDFLFFENDPLQEIILIDHGKVKIGHYDRDGNERVIAILGMGEVLGQMGLLGERNHHVFAEVIEEGTQVCKMSMEKARELTRDYVSFAMEMNRRISGQIRKLERRIEILLFKDIKLRLLELLLDMANDYGRERDGQILISHSLTQTDFAMLAGTSRKSASLILNELENQGLIQFNRKQIFIKDLRELKENANQRRSSNA</sequence>
<evidence type="ECO:0000259" key="4">
    <source>
        <dbReference type="PROSITE" id="PS50042"/>
    </source>
</evidence>
<dbReference type="GO" id="GO:0005829">
    <property type="term" value="C:cytosol"/>
    <property type="evidence" value="ECO:0007669"/>
    <property type="project" value="TreeGrafter"/>
</dbReference>
<organism evidence="6 7">
    <name type="scientific">Candidatus Opimibacter skivensis</name>
    <dbReference type="NCBI Taxonomy" id="2982028"/>
    <lineage>
        <taxon>Bacteria</taxon>
        <taxon>Pseudomonadati</taxon>
        <taxon>Bacteroidota</taxon>
        <taxon>Saprospiria</taxon>
        <taxon>Saprospirales</taxon>
        <taxon>Saprospiraceae</taxon>
        <taxon>Candidatus Opimibacter</taxon>
    </lineage>
</organism>
<dbReference type="PROSITE" id="PS50042">
    <property type="entry name" value="CNMP_BINDING_3"/>
    <property type="match status" value="1"/>
</dbReference>
<dbReference type="Pfam" id="PF13545">
    <property type="entry name" value="HTH_Crp_2"/>
    <property type="match status" value="1"/>
</dbReference>
<dbReference type="InterPro" id="IPR014710">
    <property type="entry name" value="RmlC-like_jellyroll"/>
</dbReference>
<dbReference type="InterPro" id="IPR012318">
    <property type="entry name" value="HTH_CRP"/>
</dbReference>
<dbReference type="InterPro" id="IPR050397">
    <property type="entry name" value="Env_Response_Regulators"/>
</dbReference>
<dbReference type="AlphaFoldDB" id="A0A9D7SZF2"/>
<evidence type="ECO:0000259" key="5">
    <source>
        <dbReference type="PROSITE" id="PS51063"/>
    </source>
</evidence>
<comment type="caution">
    <text evidence="6">The sequence shown here is derived from an EMBL/GenBank/DDBJ whole genome shotgun (WGS) entry which is preliminary data.</text>
</comment>
<dbReference type="PANTHER" id="PTHR24567">
    <property type="entry name" value="CRP FAMILY TRANSCRIPTIONAL REGULATORY PROTEIN"/>
    <property type="match status" value="1"/>
</dbReference>
<gene>
    <name evidence="6" type="ORF">IPP15_20825</name>
</gene>
<reference evidence="6 7" key="1">
    <citation type="submission" date="2020-10" db="EMBL/GenBank/DDBJ databases">
        <title>Connecting structure to function with the recovery of over 1000 high-quality activated sludge metagenome-assembled genomes encoding full-length rRNA genes using long-read sequencing.</title>
        <authorList>
            <person name="Singleton C.M."/>
            <person name="Petriglieri F."/>
            <person name="Kristensen J.M."/>
            <person name="Kirkegaard R.H."/>
            <person name="Michaelsen T.Y."/>
            <person name="Andersen M.H."/>
            <person name="Karst S.M."/>
            <person name="Dueholm M.S."/>
            <person name="Nielsen P.H."/>
            <person name="Albertsen M."/>
        </authorList>
    </citation>
    <scope>NUCLEOTIDE SEQUENCE [LARGE SCALE GENOMIC DNA]</scope>
    <source>
        <strain evidence="6">Ribe_18-Q3-R11-54_MAXAC.273</strain>
    </source>
</reference>
<evidence type="ECO:0000256" key="2">
    <source>
        <dbReference type="ARBA" id="ARBA00023125"/>
    </source>
</evidence>
<dbReference type="GO" id="GO:0003677">
    <property type="term" value="F:DNA binding"/>
    <property type="evidence" value="ECO:0007669"/>
    <property type="project" value="UniProtKB-KW"/>
</dbReference>
<proteinExistence type="predicted"/>
<dbReference type="InterPro" id="IPR000595">
    <property type="entry name" value="cNMP-bd_dom"/>
</dbReference>
<dbReference type="InterPro" id="IPR036390">
    <property type="entry name" value="WH_DNA-bd_sf"/>
</dbReference>
<keyword evidence="1" id="KW-0805">Transcription regulation</keyword>
<dbReference type="PROSITE" id="PS51063">
    <property type="entry name" value="HTH_CRP_2"/>
    <property type="match status" value="1"/>
</dbReference>
<feature type="domain" description="Cyclic nucleotide-binding" evidence="4">
    <location>
        <begin position="13"/>
        <end position="87"/>
    </location>
</feature>
<dbReference type="Pfam" id="PF00027">
    <property type="entry name" value="cNMP_binding"/>
    <property type="match status" value="1"/>
</dbReference>
<keyword evidence="3" id="KW-0804">Transcription</keyword>
<name>A0A9D7SZF2_9BACT</name>
<dbReference type="Proteomes" id="UP000808337">
    <property type="component" value="Unassembled WGS sequence"/>
</dbReference>
<evidence type="ECO:0000313" key="7">
    <source>
        <dbReference type="Proteomes" id="UP000808337"/>
    </source>
</evidence>
<dbReference type="SMART" id="SM00419">
    <property type="entry name" value="HTH_CRP"/>
    <property type="match status" value="1"/>
</dbReference>
<dbReference type="PANTHER" id="PTHR24567:SF26">
    <property type="entry name" value="REGULATORY PROTEIN YEIL"/>
    <property type="match status" value="1"/>
</dbReference>
<evidence type="ECO:0000256" key="3">
    <source>
        <dbReference type="ARBA" id="ARBA00023163"/>
    </source>
</evidence>